<accession>A0A174RG47</accession>
<dbReference type="RefSeq" id="WP_057327912.1">
    <property type="nucleotide sequence ID" value="NZ_WKMW01000004.1"/>
</dbReference>
<protein>
    <submittedName>
        <fullName evidence="1">Uncharacterized protein conserved in bacteria</fullName>
    </submittedName>
</protein>
<dbReference type="Proteomes" id="UP000450599">
    <property type="component" value="Unassembled WGS sequence"/>
</dbReference>
<reference evidence="5 6" key="2">
    <citation type="journal article" date="2019" name="Nat. Med.">
        <title>A library of human gut bacterial isolates paired with longitudinal multiomics data enables mechanistic microbiome research.</title>
        <authorList>
            <person name="Poyet M."/>
            <person name="Groussin M."/>
            <person name="Gibbons S.M."/>
            <person name="Avila-Pacheco J."/>
            <person name="Jiang X."/>
            <person name="Kearney S.M."/>
            <person name="Perrotta A.R."/>
            <person name="Berdy B."/>
            <person name="Zhao S."/>
            <person name="Lieberman T.D."/>
            <person name="Swanson P.K."/>
            <person name="Smith M."/>
            <person name="Roesemann S."/>
            <person name="Alexander J.E."/>
            <person name="Rich S.A."/>
            <person name="Livny J."/>
            <person name="Vlamakis H."/>
            <person name="Clish C."/>
            <person name="Bullock K."/>
            <person name="Deik A."/>
            <person name="Scott J."/>
            <person name="Pierce K.A."/>
            <person name="Xavier R.J."/>
            <person name="Alm E.J."/>
        </authorList>
    </citation>
    <scope>NUCLEOTIDE SEQUENCE [LARGE SCALE GENOMIC DNA]</scope>
    <source>
        <strain evidence="3 6">BIOML-A10</strain>
        <strain evidence="2 5">BIOML-A11</strain>
    </source>
</reference>
<dbReference type="EMBL" id="WKMX01000011">
    <property type="protein sequence ID" value="MRZ07059.1"/>
    <property type="molecule type" value="Genomic_DNA"/>
</dbReference>
<dbReference type="AlphaFoldDB" id="A0A174RG47"/>
<proteinExistence type="predicted"/>
<evidence type="ECO:0000313" key="6">
    <source>
        <dbReference type="Proteomes" id="UP000471216"/>
    </source>
</evidence>
<dbReference type="Proteomes" id="UP000471216">
    <property type="component" value="Unassembled WGS sequence"/>
</dbReference>
<dbReference type="EMBL" id="CZBM01000002">
    <property type="protein sequence ID" value="CUP84384.1"/>
    <property type="molecule type" value="Genomic_DNA"/>
</dbReference>
<organism evidence="1 4">
    <name type="scientific">Parabacteroides distasonis</name>
    <dbReference type="NCBI Taxonomy" id="823"/>
    <lineage>
        <taxon>Bacteria</taxon>
        <taxon>Pseudomonadati</taxon>
        <taxon>Bacteroidota</taxon>
        <taxon>Bacteroidia</taxon>
        <taxon>Bacteroidales</taxon>
        <taxon>Tannerellaceae</taxon>
        <taxon>Parabacteroides</taxon>
    </lineage>
</organism>
<evidence type="ECO:0000313" key="3">
    <source>
        <dbReference type="EMBL" id="MRZ07059.1"/>
    </source>
</evidence>
<reference evidence="1 4" key="1">
    <citation type="submission" date="2015-09" db="EMBL/GenBank/DDBJ databases">
        <authorList>
            <consortium name="Pathogen Informatics"/>
        </authorList>
    </citation>
    <scope>NUCLEOTIDE SEQUENCE [LARGE SCALE GENOMIC DNA]</scope>
    <source>
        <strain evidence="1 4">2789STDY5834948</strain>
    </source>
</reference>
<evidence type="ECO:0000313" key="5">
    <source>
        <dbReference type="Proteomes" id="UP000450599"/>
    </source>
</evidence>
<evidence type="ECO:0000313" key="2">
    <source>
        <dbReference type="EMBL" id="MRY83767.1"/>
    </source>
</evidence>
<dbReference type="EMBL" id="WKMW01000004">
    <property type="protein sequence ID" value="MRY83767.1"/>
    <property type="molecule type" value="Genomic_DNA"/>
</dbReference>
<gene>
    <name evidence="1" type="ORF">ERS852560_00811</name>
    <name evidence="3" type="ORF">GKD54_12705</name>
    <name evidence="2" type="ORF">GKD58_05760</name>
</gene>
<evidence type="ECO:0000313" key="1">
    <source>
        <dbReference type="EMBL" id="CUP84384.1"/>
    </source>
</evidence>
<sequence>MSYTSHSSKQLNYKQEAEMEIINLLDFTDRNELRNWLKDNHNQAKSCWVITSRSKQPTYKCIPYFEVVEEALCFGWIDSTIKKLPDGRLAQRLSPRRKRSHWTESNKERCINLEDRGLMTDAGRQAFERAYSYEIVPKGSLMEEIIKKHNMELRPDLHK</sequence>
<dbReference type="Proteomes" id="UP000095332">
    <property type="component" value="Unassembled WGS sequence"/>
</dbReference>
<evidence type="ECO:0000313" key="4">
    <source>
        <dbReference type="Proteomes" id="UP000095332"/>
    </source>
</evidence>
<name>A0A174RG47_PARDI</name>